<reference evidence="1 2" key="1">
    <citation type="submission" date="2017-05" db="EMBL/GenBank/DDBJ databases">
        <authorList>
            <person name="Varghese N."/>
            <person name="Submissions S."/>
        </authorList>
    </citation>
    <scope>NUCLEOTIDE SEQUENCE [LARGE SCALE GENOMIC DNA]</scope>
    <source>
        <strain evidence="1 2">DSM 15522</strain>
    </source>
</reference>
<dbReference type="Proteomes" id="UP001157911">
    <property type="component" value="Unassembled WGS sequence"/>
</dbReference>
<keyword evidence="2" id="KW-1185">Reference proteome</keyword>
<name>A0ABY1NIP1_9BACT</name>
<dbReference type="Pfam" id="PF04463">
    <property type="entry name" value="2-thiour_desulf"/>
    <property type="match status" value="1"/>
</dbReference>
<accession>A0ABY1NIP1</accession>
<dbReference type="EMBL" id="FXUB01000002">
    <property type="protein sequence ID" value="SMP10842.1"/>
    <property type="molecule type" value="Genomic_DNA"/>
</dbReference>
<comment type="caution">
    <text evidence="1">The sequence shown here is derived from an EMBL/GenBank/DDBJ whole genome shotgun (WGS) entry which is preliminary data.</text>
</comment>
<organism evidence="1 2">
    <name type="scientific">Desulfurobacterium pacificum</name>
    <dbReference type="NCBI Taxonomy" id="240166"/>
    <lineage>
        <taxon>Bacteria</taxon>
        <taxon>Pseudomonadati</taxon>
        <taxon>Aquificota</taxon>
        <taxon>Aquificia</taxon>
        <taxon>Desulfurobacteriales</taxon>
        <taxon>Desulfurobacteriaceae</taxon>
        <taxon>Desulfurobacterium</taxon>
    </lineage>
</organism>
<dbReference type="RefSeq" id="WP_283400338.1">
    <property type="nucleotide sequence ID" value="NZ_FXUB01000002.1"/>
</dbReference>
<dbReference type="PANTHER" id="PTHR30087">
    <property type="entry name" value="INNER MEMBRANE PROTEIN"/>
    <property type="match status" value="1"/>
</dbReference>
<proteinExistence type="predicted"/>
<dbReference type="InterPro" id="IPR007553">
    <property type="entry name" value="2-thiour_desulf"/>
</dbReference>
<evidence type="ECO:0000313" key="1">
    <source>
        <dbReference type="EMBL" id="SMP10842.1"/>
    </source>
</evidence>
<evidence type="ECO:0000313" key="2">
    <source>
        <dbReference type="Proteomes" id="UP001157911"/>
    </source>
</evidence>
<sequence length="163" mass="18014">MIRFIVSACLVGFNCKYSGGNNYMPELEEAFKKGLLLPLCPEQLGGLATPRPPAKIEKGEGLDVIKGNARVLTVKGKQKDVTKNFIKGAEETLFAAEKLKDNLVACILKEKSPSCGVKYIYKFEEDTLKRGRGVTAALLEEKGFKIISSDDVEKIEKLLKEFL</sequence>
<dbReference type="PANTHER" id="PTHR30087:SF1">
    <property type="entry name" value="HYPOTHETICAL CYTOSOLIC PROTEIN"/>
    <property type="match status" value="1"/>
</dbReference>
<protein>
    <submittedName>
        <fullName evidence="1">Uncharacterized conserved protein YbbK, DUF523 family</fullName>
    </submittedName>
</protein>
<gene>
    <name evidence="1" type="ORF">SAMN06265339_0852</name>
</gene>